<dbReference type="PANTHER" id="PTHR30293:SF0">
    <property type="entry name" value="NITROGEN ASSIMILATION REGULATORY PROTEIN NAC"/>
    <property type="match status" value="1"/>
</dbReference>
<reference evidence="7 8" key="1">
    <citation type="submission" date="2020-04" db="EMBL/GenBank/DDBJ databases">
        <title>Ramlibacter sp. G-1-2-2 isolated from soil.</title>
        <authorList>
            <person name="Dahal R.H."/>
        </authorList>
    </citation>
    <scope>NUCLEOTIDE SEQUENCE [LARGE SCALE GENOMIC DNA]</scope>
    <source>
        <strain evidence="7 8">G-1-2-2</strain>
    </source>
</reference>
<evidence type="ECO:0000256" key="3">
    <source>
        <dbReference type="ARBA" id="ARBA00023125"/>
    </source>
</evidence>
<keyword evidence="4" id="KW-0010">Activator</keyword>
<comment type="similarity">
    <text evidence="1">Belongs to the LysR transcriptional regulatory family.</text>
</comment>
<dbReference type="GO" id="GO:0003677">
    <property type="term" value="F:DNA binding"/>
    <property type="evidence" value="ECO:0007669"/>
    <property type="project" value="UniProtKB-KW"/>
</dbReference>
<dbReference type="InterPro" id="IPR036390">
    <property type="entry name" value="WH_DNA-bd_sf"/>
</dbReference>
<sequence length="312" mass="34014">MDLRQLRYFVKVAEERHFGRAAQALHIAQPALTRQVRQLEDELGVQLFERHARGATPTSDAELLLERASFLLRYADQMRHDMVARQRHPQGTIAIGMSPGVALVLTAPLAAAVRERFPAVRLQIVELWADTLYSQLLQGRLDVGVMVGSSALPKLTTAELLTEQLCLIGPAGHPKLKGRQLRPQDLQGLPLILTGVAKGGVRGIVEAATSRADITLDGVIEVQSLEVAKRLVAEGFGLTVHFAAPIQPDLQAKALRAVPIQGLTQSRFLARASERPPSTAAGAIWSTLKDVVADLVKSGRWPNATLSRELKR</sequence>
<evidence type="ECO:0000256" key="5">
    <source>
        <dbReference type="ARBA" id="ARBA00023163"/>
    </source>
</evidence>
<dbReference type="InterPro" id="IPR000847">
    <property type="entry name" value="LysR_HTH_N"/>
</dbReference>
<protein>
    <submittedName>
        <fullName evidence="7">LysR family transcriptional regulator</fullName>
    </submittedName>
</protein>
<dbReference type="SUPFAM" id="SSF53850">
    <property type="entry name" value="Periplasmic binding protein-like II"/>
    <property type="match status" value="1"/>
</dbReference>
<dbReference type="PROSITE" id="PS50931">
    <property type="entry name" value="HTH_LYSR"/>
    <property type="match status" value="1"/>
</dbReference>
<accession>A0A848H926</accession>
<evidence type="ECO:0000256" key="2">
    <source>
        <dbReference type="ARBA" id="ARBA00023015"/>
    </source>
</evidence>
<gene>
    <name evidence="7" type="ORF">HHL11_10385</name>
</gene>
<feature type="domain" description="HTH lysR-type" evidence="6">
    <location>
        <begin position="1"/>
        <end position="58"/>
    </location>
</feature>
<proteinExistence type="inferred from homology"/>
<dbReference type="FunFam" id="1.10.10.10:FF:000001">
    <property type="entry name" value="LysR family transcriptional regulator"/>
    <property type="match status" value="1"/>
</dbReference>
<dbReference type="SUPFAM" id="SSF46785">
    <property type="entry name" value="Winged helix' DNA-binding domain"/>
    <property type="match status" value="1"/>
</dbReference>
<dbReference type="InterPro" id="IPR005119">
    <property type="entry name" value="LysR_subst-bd"/>
</dbReference>
<keyword evidence="3" id="KW-0238">DNA-binding</keyword>
<evidence type="ECO:0000256" key="1">
    <source>
        <dbReference type="ARBA" id="ARBA00009437"/>
    </source>
</evidence>
<dbReference type="RefSeq" id="WP_169418313.1">
    <property type="nucleotide sequence ID" value="NZ_JABBFX010000001.1"/>
</dbReference>
<dbReference type="PRINTS" id="PR00039">
    <property type="entry name" value="HTHLYSR"/>
</dbReference>
<evidence type="ECO:0000259" key="6">
    <source>
        <dbReference type="PROSITE" id="PS50931"/>
    </source>
</evidence>
<dbReference type="Gene3D" id="1.10.10.10">
    <property type="entry name" value="Winged helix-like DNA-binding domain superfamily/Winged helix DNA-binding domain"/>
    <property type="match status" value="1"/>
</dbReference>
<evidence type="ECO:0000256" key="4">
    <source>
        <dbReference type="ARBA" id="ARBA00023159"/>
    </source>
</evidence>
<dbReference type="Gene3D" id="3.40.190.290">
    <property type="match status" value="1"/>
</dbReference>
<dbReference type="EMBL" id="JABBFX010000001">
    <property type="protein sequence ID" value="NML44158.1"/>
    <property type="molecule type" value="Genomic_DNA"/>
</dbReference>
<dbReference type="Proteomes" id="UP000541185">
    <property type="component" value="Unassembled WGS sequence"/>
</dbReference>
<organism evidence="7 8">
    <name type="scientific">Ramlibacter agri</name>
    <dbReference type="NCBI Taxonomy" id="2728837"/>
    <lineage>
        <taxon>Bacteria</taxon>
        <taxon>Pseudomonadati</taxon>
        <taxon>Pseudomonadota</taxon>
        <taxon>Betaproteobacteria</taxon>
        <taxon>Burkholderiales</taxon>
        <taxon>Comamonadaceae</taxon>
        <taxon>Ramlibacter</taxon>
    </lineage>
</organism>
<comment type="caution">
    <text evidence="7">The sequence shown here is derived from an EMBL/GenBank/DDBJ whole genome shotgun (WGS) entry which is preliminary data.</text>
</comment>
<keyword evidence="2" id="KW-0805">Transcription regulation</keyword>
<name>A0A848H926_9BURK</name>
<keyword evidence="8" id="KW-1185">Reference proteome</keyword>
<evidence type="ECO:0000313" key="7">
    <source>
        <dbReference type="EMBL" id="NML44158.1"/>
    </source>
</evidence>
<keyword evidence="5" id="KW-0804">Transcription</keyword>
<dbReference type="PANTHER" id="PTHR30293">
    <property type="entry name" value="TRANSCRIPTIONAL REGULATORY PROTEIN NAC-RELATED"/>
    <property type="match status" value="1"/>
</dbReference>
<dbReference type="AlphaFoldDB" id="A0A848H926"/>
<dbReference type="InterPro" id="IPR036388">
    <property type="entry name" value="WH-like_DNA-bd_sf"/>
</dbReference>
<dbReference type="Pfam" id="PF00126">
    <property type="entry name" value="HTH_1"/>
    <property type="match status" value="1"/>
</dbReference>
<dbReference type="Pfam" id="PF03466">
    <property type="entry name" value="LysR_substrate"/>
    <property type="match status" value="1"/>
</dbReference>
<dbReference type="GO" id="GO:2000142">
    <property type="term" value="P:regulation of DNA-templated transcription initiation"/>
    <property type="evidence" value="ECO:0007669"/>
    <property type="project" value="TreeGrafter"/>
</dbReference>
<evidence type="ECO:0000313" key="8">
    <source>
        <dbReference type="Proteomes" id="UP000541185"/>
    </source>
</evidence>
<dbReference type="GO" id="GO:0003700">
    <property type="term" value="F:DNA-binding transcription factor activity"/>
    <property type="evidence" value="ECO:0007669"/>
    <property type="project" value="InterPro"/>
</dbReference>